<dbReference type="GO" id="GO:0003729">
    <property type="term" value="F:mRNA binding"/>
    <property type="evidence" value="ECO:0007669"/>
    <property type="project" value="TreeGrafter"/>
</dbReference>
<dbReference type="GO" id="GO:0001732">
    <property type="term" value="P:formation of cytoplasmic translation initiation complex"/>
    <property type="evidence" value="ECO:0007669"/>
    <property type="project" value="TreeGrafter"/>
</dbReference>
<evidence type="ECO:0000256" key="1">
    <source>
        <dbReference type="ARBA" id="ARBA00022490"/>
    </source>
</evidence>
<keyword evidence="3" id="KW-0648">Protein biosynthesis</keyword>
<evidence type="ECO:0000256" key="3">
    <source>
        <dbReference type="ARBA" id="ARBA00022917"/>
    </source>
</evidence>
<comment type="caution">
    <text evidence="5">The sequence shown here is derived from an EMBL/GenBank/DDBJ whole genome shotgun (WGS) entry which is preliminary data.</text>
</comment>
<evidence type="ECO:0000313" key="5">
    <source>
        <dbReference type="EMBL" id="PWA43933.1"/>
    </source>
</evidence>
<dbReference type="InterPro" id="IPR054711">
    <property type="entry name" value="eIF3a_PCI_TPR-like"/>
</dbReference>
<dbReference type="Gene3D" id="1.25.40.860">
    <property type="match status" value="1"/>
</dbReference>
<accession>A0A2U1L4J7</accession>
<keyword evidence="1" id="KW-0963">Cytoplasm</keyword>
<dbReference type="Proteomes" id="UP000245207">
    <property type="component" value="Unassembled WGS sequence"/>
</dbReference>
<dbReference type="AlphaFoldDB" id="A0A2U1L4J7"/>
<dbReference type="GO" id="GO:0071541">
    <property type="term" value="C:eukaryotic translation initiation factor 3 complex, eIF3m"/>
    <property type="evidence" value="ECO:0007669"/>
    <property type="project" value="TreeGrafter"/>
</dbReference>
<evidence type="ECO:0000313" key="6">
    <source>
        <dbReference type="Proteomes" id="UP000245207"/>
    </source>
</evidence>
<dbReference type="EMBL" id="PKPP01011557">
    <property type="protein sequence ID" value="PWA43933.1"/>
    <property type="molecule type" value="Genomic_DNA"/>
</dbReference>
<dbReference type="OrthoDB" id="18884at2759"/>
<organism evidence="5 6">
    <name type="scientific">Artemisia annua</name>
    <name type="common">Sweet wormwood</name>
    <dbReference type="NCBI Taxonomy" id="35608"/>
    <lineage>
        <taxon>Eukaryota</taxon>
        <taxon>Viridiplantae</taxon>
        <taxon>Streptophyta</taxon>
        <taxon>Embryophyta</taxon>
        <taxon>Tracheophyta</taxon>
        <taxon>Spermatophyta</taxon>
        <taxon>Magnoliopsida</taxon>
        <taxon>eudicotyledons</taxon>
        <taxon>Gunneridae</taxon>
        <taxon>Pentapetalae</taxon>
        <taxon>asterids</taxon>
        <taxon>campanulids</taxon>
        <taxon>Asterales</taxon>
        <taxon>Asteraceae</taxon>
        <taxon>Asteroideae</taxon>
        <taxon>Anthemideae</taxon>
        <taxon>Artemisiinae</taxon>
        <taxon>Artemisia</taxon>
    </lineage>
</organism>
<dbReference type="InterPro" id="IPR027512">
    <property type="entry name" value="EIF3A"/>
</dbReference>
<name>A0A2U1L4J7_ARTAN</name>
<protein>
    <submittedName>
        <fullName evidence="5">Eukaryotic translation initiation factor 3 subunit A</fullName>
    </submittedName>
</protein>
<reference evidence="5 6" key="1">
    <citation type="journal article" date="2018" name="Mol. Plant">
        <title>The genome of Artemisia annua provides insight into the evolution of Asteraceae family and artemisinin biosynthesis.</title>
        <authorList>
            <person name="Shen Q."/>
            <person name="Zhang L."/>
            <person name="Liao Z."/>
            <person name="Wang S."/>
            <person name="Yan T."/>
            <person name="Shi P."/>
            <person name="Liu M."/>
            <person name="Fu X."/>
            <person name="Pan Q."/>
            <person name="Wang Y."/>
            <person name="Lv Z."/>
            <person name="Lu X."/>
            <person name="Zhang F."/>
            <person name="Jiang W."/>
            <person name="Ma Y."/>
            <person name="Chen M."/>
            <person name="Hao X."/>
            <person name="Li L."/>
            <person name="Tang Y."/>
            <person name="Lv G."/>
            <person name="Zhou Y."/>
            <person name="Sun X."/>
            <person name="Brodelius P.E."/>
            <person name="Rose J.K.C."/>
            <person name="Tang K."/>
        </authorList>
    </citation>
    <scope>NUCLEOTIDE SEQUENCE [LARGE SCALE GENOMIC DNA]</scope>
    <source>
        <strain evidence="6">cv. Huhao1</strain>
        <tissue evidence="5">Leaf</tissue>
    </source>
</reference>
<dbReference type="GO" id="GO:0002188">
    <property type="term" value="P:translation reinitiation"/>
    <property type="evidence" value="ECO:0007669"/>
    <property type="project" value="TreeGrafter"/>
</dbReference>
<dbReference type="GO" id="GO:0003743">
    <property type="term" value="F:translation initiation factor activity"/>
    <property type="evidence" value="ECO:0007669"/>
    <property type="project" value="UniProtKB-KW"/>
</dbReference>
<evidence type="ECO:0000256" key="2">
    <source>
        <dbReference type="ARBA" id="ARBA00022540"/>
    </source>
</evidence>
<gene>
    <name evidence="5" type="ORF">CTI12_AA530380</name>
</gene>
<dbReference type="STRING" id="35608.A0A2U1L4J7"/>
<dbReference type="Pfam" id="PF22591">
    <property type="entry name" value="eIF3a_PCI_TPR-like"/>
    <property type="match status" value="1"/>
</dbReference>
<dbReference type="Gene3D" id="4.10.860.10">
    <property type="entry name" value="UVR domain"/>
    <property type="match status" value="1"/>
</dbReference>
<keyword evidence="2 5" id="KW-0396">Initiation factor</keyword>
<sequence length="112" mass="13128">MLDTAHCAFQFRKQYIEGQLSFASFEAFRTVEDIYGLMSMVKKMPKSFLMAVYYAKLIEIFSISSSHLYHAYTWFKLFLHQKSFNKNLNQQDLQLTASSVVVTEGGFMIKEW</sequence>
<dbReference type="PANTHER" id="PTHR14005">
    <property type="entry name" value="EUKARYOTIC TRANSLATION INITIATION FACTOR 3, THETA SUBUNIT"/>
    <property type="match status" value="1"/>
</dbReference>
<keyword evidence="6" id="KW-1185">Reference proteome</keyword>
<dbReference type="GO" id="GO:0043614">
    <property type="term" value="C:multi-eIF complex"/>
    <property type="evidence" value="ECO:0007669"/>
    <property type="project" value="TreeGrafter"/>
</dbReference>
<dbReference type="GO" id="GO:0071540">
    <property type="term" value="C:eukaryotic translation initiation factor 3 complex, eIF3e"/>
    <property type="evidence" value="ECO:0007669"/>
    <property type="project" value="TreeGrafter"/>
</dbReference>
<feature type="domain" description="eIF3a PCI" evidence="4">
    <location>
        <begin position="26"/>
        <end position="102"/>
    </location>
</feature>
<dbReference type="PANTHER" id="PTHR14005:SF0">
    <property type="entry name" value="EUKARYOTIC TRANSLATION INITIATION FACTOR 3 SUBUNIT A"/>
    <property type="match status" value="1"/>
</dbReference>
<proteinExistence type="predicted"/>
<evidence type="ECO:0000259" key="4">
    <source>
        <dbReference type="Pfam" id="PF22591"/>
    </source>
</evidence>